<dbReference type="GO" id="GO:0005886">
    <property type="term" value="C:plasma membrane"/>
    <property type="evidence" value="ECO:0007669"/>
    <property type="project" value="UniProtKB-SubCell"/>
</dbReference>
<proteinExistence type="inferred from homology"/>
<name>A0AA41FEG7_9FIRM</name>
<protein>
    <submittedName>
        <fullName evidence="10">ABC transporter permease subunit</fullName>
    </submittedName>
</protein>
<dbReference type="PANTHER" id="PTHR43227:SF8">
    <property type="entry name" value="DIACETYLCHITOBIOSE UPTAKE SYSTEM PERMEASE PROTEIN DASB"/>
    <property type="match status" value="1"/>
</dbReference>
<dbReference type="InterPro" id="IPR050809">
    <property type="entry name" value="UgpAE/MalFG_permease"/>
</dbReference>
<feature type="transmembrane region" description="Helical" evidence="7">
    <location>
        <begin position="290"/>
        <end position="315"/>
    </location>
</feature>
<dbReference type="InterPro" id="IPR000515">
    <property type="entry name" value="MetI-like"/>
</dbReference>
<evidence type="ECO:0000256" key="8">
    <source>
        <dbReference type="SAM" id="MobiDB-lite"/>
    </source>
</evidence>
<comment type="similarity">
    <text evidence="7">Belongs to the binding-protein-dependent transport system permease family.</text>
</comment>
<dbReference type="SUPFAM" id="SSF161098">
    <property type="entry name" value="MetI-like"/>
    <property type="match status" value="1"/>
</dbReference>
<evidence type="ECO:0000256" key="7">
    <source>
        <dbReference type="RuleBase" id="RU363032"/>
    </source>
</evidence>
<evidence type="ECO:0000256" key="2">
    <source>
        <dbReference type="ARBA" id="ARBA00022448"/>
    </source>
</evidence>
<dbReference type="Gene3D" id="1.10.3720.10">
    <property type="entry name" value="MetI-like"/>
    <property type="match status" value="1"/>
</dbReference>
<evidence type="ECO:0000313" key="10">
    <source>
        <dbReference type="EMBL" id="MBT9809868.1"/>
    </source>
</evidence>
<evidence type="ECO:0000256" key="4">
    <source>
        <dbReference type="ARBA" id="ARBA00022692"/>
    </source>
</evidence>
<feature type="transmembrane region" description="Helical" evidence="7">
    <location>
        <begin position="245"/>
        <end position="269"/>
    </location>
</feature>
<feature type="region of interest" description="Disordered" evidence="8">
    <location>
        <begin position="1"/>
        <end position="23"/>
    </location>
</feature>
<evidence type="ECO:0000256" key="1">
    <source>
        <dbReference type="ARBA" id="ARBA00004651"/>
    </source>
</evidence>
<dbReference type="CDD" id="cd06261">
    <property type="entry name" value="TM_PBP2"/>
    <property type="match status" value="1"/>
</dbReference>
<reference evidence="10" key="1">
    <citation type="journal article" date="2021" name="Gut Microbes">
        <title>A synthetic consortium of 100 gut commensals modulates the composition and function in a colon model of the microbiome of elderly subjects.</title>
        <authorList>
            <person name="Perez M."/>
            <person name="Ntemiri A."/>
            <person name="Tan H."/>
            <person name="Harris H.M.B."/>
            <person name="Roager H.M."/>
            <person name="Ribiere C."/>
            <person name="O'Toole P.W."/>
        </authorList>
    </citation>
    <scope>NUCLEOTIDE SEQUENCE</scope>
    <source>
        <strain evidence="10">MCC335</strain>
    </source>
</reference>
<keyword evidence="3" id="KW-1003">Cell membrane</keyword>
<sequence length="384" mass="41975">MELSSLSDCSGKRNGRAPESNHAGLDGYAEDHYCGTAEYYAGGKDSGTGMRRYDTPVQWAAAVGKLRQPDCSGQEEKIMGRFFSAARTPDIHKKRARTGMMFVAPCTVVVLMMMIIPILRTVSFAFSEVTLPSFDTRFTGTDNFERIITLEEFPAIVKNTLVWILGTVVLRVSLGFLAAFIMDGQGKPVKAVRLLALLPWTVPSIVSANTWRWMLQSDFGLINGMFKSVGLESWSRLWLSTAQTALPSVLVAYAWAGFPFVMMMILAGLQGIPGDMYESSAIDGANRIQQFFYITIPSLRSVIAMVIVLEVVNAINAFDLLFVLTGGGPGTSSEILGLLIYRLGFTRFDFAGASAASTLLIGAALVCFLFYAPTQLRKKGRDGQ</sequence>
<feature type="transmembrane region" description="Helical" evidence="7">
    <location>
        <begin position="161"/>
        <end position="182"/>
    </location>
</feature>
<comment type="subcellular location">
    <subcellularLocation>
        <location evidence="1 7">Cell membrane</location>
        <topology evidence="1 7">Multi-pass membrane protein</topology>
    </subcellularLocation>
</comment>
<keyword evidence="6 7" id="KW-0472">Membrane</keyword>
<dbReference type="EMBL" id="WQPS01000012">
    <property type="protein sequence ID" value="MBT9809868.1"/>
    <property type="molecule type" value="Genomic_DNA"/>
</dbReference>
<evidence type="ECO:0000259" key="9">
    <source>
        <dbReference type="PROSITE" id="PS50928"/>
    </source>
</evidence>
<keyword evidence="5 7" id="KW-1133">Transmembrane helix</keyword>
<feature type="transmembrane region" description="Helical" evidence="7">
    <location>
        <begin position="350"/>
        <end position="371"/>
    </location>
</feature>
<evidence type="ECO:0000256" key="5">
    <source>
        <dbReference type="ARBA" id="ARBA00022989"/>
    </source>
</evidence>
<dbReference type="Proteomes" id="UP000708338">
    <property type="component" value="Unassembled WGS sequence"/>
</dbReference>
<dbReference type="AlphaFoldDB" id="A0AA41FEG7"/>
<evidence type="ECO:0000256" key="3">
    <source>
        <dbReference type="ARBA" id="ARBA00022475"/>
    </source>
</evidence>
<gene>
    <name evidence="10" type="ORF">GPL26_09470</name>
</gene>
<dbReference type="InterPro" id="IPR035906">
    <property type="entry name" value="MetI-like_sf"/>
</dbReference>
<feature type="transmembrane region" description="Helical" evidence="7">
    <location>
        <begin position="102"/>
        <end position="126"/>
    </location>
</feature>
<dbReference type="Pfam" id="PF00528">
    <property type="entry name" value="BPD_transp_1"/>
    <property type="match status" value="1"/>
</dbReference>
<dbReference type="PROSITE" id="PS50928">
    <property type="entry name" value="ABC_TM1"/>
    <property type="match status" value="1"/>
</dbReference>
<keyword evidence="4 7" id="KW-0812">Transmembrane</keyword>
<evidence type="ECO:0000256" key="6">
    <source>
        <dbReference type="ARBA" id="ARBA00023136"/>
    </source>
</evidence>
<evidence type="ECO:0000313" key="11">
    <source>
        <dbReference type="Proteomes" id="UP000708338"/>
    </source>
</evidence>
<accession>A0AA41FEG7</accession>
<keyword evidence="2 7" id="KW-0813">Transport</keyword>
<feature type="domain" description="ABC transmembrane type-1" evidence="9">
    <location>
        <begin position="157"/>
        <end position="371"/>
    </location>
</feature>
<dbReference type="PANTHER" id="PTHR43227">
    <property type="entry name" value="BLL4140 PROTEIN"/>
    <property type="match status" value="1"/>
</dbReference>
<comment type="caution">
    <text evidence="10">The sequence shown here is derived from an EMBL/GenBank/DDBJ whole genome shotgun (WGS) entry which is preliminary data.</text>
</comment>
<dbReference type="GO" id="GO:0055085">
    <property type="term" value="P:transmembrane transport"/>
    <property type="evidence" value="ECO:0007669"/>
    <property type="project" value="InterPro"/>
</dbReference>
<organism evidence="10 11">
    <name type="scientific">Enterocloster citroniae</name>
    <dbReference type="NCBI Taxonomy" id="358743"/>
    <lineage>
        <taxon>Bacteria</taxon>
        <taxon>Bacillati</taxon>
        <taxon>Bacillota</taxon>
        <taxon>Clostridia</taxon>
        <taxon>Lachnospirales</taxon>
        <taxon>Lachnospiraceae</taxon>
        <taxon>Enterocloster</taxon>
    </lineage>
</organism>